<dbReference type="AlphaFoldDB" id="A0A520KU97"/>
<comment type="caution">
    <text evidence="3">The sequence shown here is derived from an EMBL/GenBank/DDBJ whole genome shotgun (WGS) entry which is preliminary data.</text>
</comment>
<reference evidence="3 4" key="1">
    <citation type="journal article" date="2019" name="Nat. Microbiol.">
        <title>Wide diversity of methane and short-chain alkane metabolisms in uncultured archaea.</title>
        <authorList>
            <person name="Borrel G."/>
            <person name="Adam P.S."/>
            <person name="McKay L.J."/>
            <person name="Chen L.X."/>
            <person name="Sierra-Garcia I.N."/>
            <person name="Sieber C.M."/>
            <person name="Letourneur Q."/>
            <person name="Ghozlane A."/>
            <person name="Andersen G.L."/>
            <person name="Li W.J."/>
            <person name="Hallam S.J."/>
            <person name="Muyzer G."/>
            <person name="de Oliveira V.M."/>
            <person name="Inskeep W.P."/>
            <person name="Banfield J.F."/>
            <person name="Gribaldo S."/>
        </authorList>
    </citation>
    <scope>NUCLEOTIDE SEQUENCE [LARGE SCALE GENOMIC DNA]</scope>
    <source>
        <strain evidence="3">NM1b</strain>
    </source>
</reference>
<proteinExistence type="inferred from homology"/>
<dbReference type="InterPro" id="IPR002347">
    <property type="entry name" value="SDR_fam"/>
</dbReference>
<dbReference type="Pfam" id="PF00106">
    <property type="entry name" value="adh_short"/>
    <property type="match status" value="1"/>
</dbReference>
<dbReference type="EMBL" id="RXIL01000176">
    <property type="protein sequence ID" value="RZN65984.1"/>
    <property type="molecule type" value="Genomic_DNA"/>
</dbReference>
<dbReference type="PANTHER" id="PTHR42879:SF2">
    <property type="entry name" value="3-OXOACYL-[ACYL-CARRIER-PROTEIN] REDUCTASE FABG"/>
    <property type="match status" value="1"/>
</dbReference>
<comment type="similarity">
    <text evidence="1 2">Belongs to the short-chain dehydrogenases/reductases (SDR) family.</text>
</comment>
<dbReference type="InterPro" id="IPR020904">
    <property type="entry name" value="Sc_DH/Rdtase_CS"/>
</dbReference>
<dbReference type="PROSITE" id="PS00061">
    <property type="entry name" value="ADH_SHORT"/>
    <property type="match status" value="1"/>
</dbReference>
<protein>
    <submittedName>
        <fullName evidence="3">SDR family oxidoreductase</fullName>
    </submittedName>
</protein>
<dbReference type="PRINTS" id="PR00081">
    <property type="entry name" value="GDHRDH"/>
</dbReference>
<dbReference type="GO" id="GO:0032787">
    <property type="term" value="P:monocarboxylic acid metabolic process"/>
    <property type="evidence" value="ECO:0007669"/>
    <property type="project" value="UniProtKB-ARBA"/>
</dbReference>
<dbReference type="PRINTS" id="PR00080">
    <property type="entry name" value="SDRFAMILY"/>
</dbReference>
<organism evidence="3 4">
    <name type="scientific">Candidatus Methanolliviera hydrocarbonicum</name>
    <dbReference type="NCBI Taxonomy" id="2491085"/>
    <lineage>
        <taxon>Archaea</taxon>
        <taxon>Methanobacteriati</taxon>
        <taxon>Methanobacteriota</taxon>
        <taxon>Candidatus Methanoliparia</taxon>
        <taxon>Candidatus Methanoliparales</taxon>
        <taxon>Candidatus Methanollivieraceae</taxon>
        <taxon>Candidatus Methanolliviera</taxon>
    </lineage>
</organism>
<evidence type="ECO:0000313" key="3">
    <source>
        <dbReference type="EMBL" id="RZN65984.1"/>
    </source>
</evidence>
<accession>A0A520KU97</accession>
<dbReference type="InterPro" id="IPR036291">
    <property type="entry name" value="NAD(P)-bd_dom_sf"/>
</dbReference>
<dbReference type="PANTHER" id="PTHR42879">
    <property type="entry name" value="3-OXOACYL-(ACYL-CARRIER-PROTEIN) REDUCTASE"/>
    <property type="match status" value="1"/>
</dbReference>
<dbReference type="InterPro" id="IPR050259">
    <property type="entry name" value="SDR"/>
</dbReference>
<evidence type="ECO:0000256" key="2">
    <source>
        <dbReference type="RuleBase" id="RU000363"/>
    </source>
</evidence>
<dbReference type="Gene3D" id="3.40.50.720">
    <property type="entry name" value="NAD(P)-binding Rossmann-like Domain"/>
    <property type="match status" value="1"/>
</dbReference>
<dbReference type="Proteomes" id="UP000320766">
    <property type="component" value="Unassembled WGS sequence"/>
</dbReference>
<name>A0A520KU97_9EURY</name>
<dbReference type="SUPFAM" id="SSF51735">
    <property type="entry name" value="NAD(P)-binding Rossmann-fold domains"/>
    <property type="match status" value="1"/>
</dbReference>
<evidence type="ECO:0000313" key="4">
    <source>
        <dbReference type="Proteomes" id="UP000320766"/>
    </source>
</evidence>
<sequence length="264" mass="28704">MDLGLEDKVVVITGGASNIGRAISLAFGGEGATVIIADMDEKKANEVVDKIKAKKTNAIEVKTDITDRDNVQKTMKKVVDEFGKIDALINNVGWVSDQLFMKEDSKKWERMININLKGNIYCTRAALEYMIEQNSGCIVSISSDAGKIGEYREAVYSACKAGTIAFMKSIAKEVGRYGIRANAVCPGLVVPRTEEEVGGESMWRGGMKKLFTPEIIEKAKKAYPLRKLTKADDVARAVLFIASERCAGDITGQSLSVDGGYAMV</sequence>
<dbReference type="FunFam" id="3.40.50.720:FF:000084">
    <property type="entry name" value="Short-chain dehydrogenase reductase"/>
    <property type="match status" value="1"/>
</dbReference>
<gene>
    <name evidence="3" type="ORF">EF807_08910</name>
</gene>
<evidence type="ECO:0000256" key="1">
    <source>
        <dbReference type="ARBA" id="ARBA00006484"/>
    </source>
</evidence>